<dbReference type="Proteomes" id="UP000623967">
    <property type="component" value="Unassembled WGS sequence"/>
</dbReference>
<accession>A0ABS1THX4</accession>
<organism evidence="1 2">
    <name type="scientific">Neobacillus paridis</name>
    <dbReference type="NCBI Taxonomy" id="2803862"/>
    <lineage>
        <taxon>Bacteria</taxon>
        <taxon>Bacillati</taxon>
        <taxon>Bacillota</taxon>
        <taxon>Bacilli</taxon>
        <taxon>Bacillales</taxon>
        <taxon>Bacillaceae</taxon>
        <taxon>Neobacillus</taxon>
    </lineage>
</organism>
<dbReference type="RefSeq" id="WP_202651759.1">
    <property type="nucleotide sequence ID" value="NZ_JAESWB010000014.1"/>
</dbReference>
<reference evidence="1 2" key="1">
    <citation type="submission" date="2021-01" db="EMBL/GenBank/DDBJ databases">
        <title>Genome public.</title>
        <authorList>
            <person name="Liu C."/>
            <person name="Sun Q."/>
        </authorList>
    </citation>
    <scope>NUCLEOTIDE SEQUENCE [LARGE SCALE GENOMIC DNA]</scope>
    <source>
        <strain evidence="1 2">YIM B02564</strain>
    </source>
</reference>
<evidence type="ECO:0000313" key="1">
    <source>
        <dbReference type="EMBL" id="MBL4950918.1"/>
    </source>
</evidence>
<dbReference type="EMBL" id="JAESWB010000014">
    <property type="protein sequence ID" value="MBL4950918.1"/>
    <property type="molecule type" value="Genomic_DNA"/>
</dbReference>
<sequence>MFLDPNYRGNQWDEEWNSEEVQNELFSSGITREEWEQSRIMDFDDEYDDDW</sequence>
<comment type="caution">
    <text evidence="1">The sequence shown here is derived from an EMBL/GenBank/DDBJ whole genome shotgun (WGS) entry which is preliminary data.</text>
</comment>
<evidence type="ECO:0000313" key="2">
    <source>
        <dbReference type="Proteomes" id="UP000623967"/>
    </source>
</evidence>
<name>A0ABS1THX4_9BACI</name>
<proteinExistence type="predicted"/>
<keyword evidence="2" id="KW-1185">Reference proteome</keyword>
<gene>
    <name evidence="1" type="ORF">JK635_01510</name>
</gene>
<protein>
    <submittedName>
        <fullName evidence="1">Uncharacterized protein</fullName>
    </submittedName>
</protein>